<accession>A0A1H8BG03</accession>
<protein>
    <recommendedName>
        <fullName evidence="3">C1q domain-containing protein</fullName>
    </recommendedName>
</protein>
<dbReference type="RefSeq" id="WP_228400932.1">
    <property type="nucleotide sequence ID" value="NZ_FOBV01000007.1"/>
</dbReference>
<evidence type="ECO:0000313" key="1">
    <source>
        <dbReference type="EMBL" id="SEM81763.1"/>
    </source>
</evidence>
<organism evidence="1 2">
    <name type="scientific">Chryseobacterium taichungense</name>
    <dbReference type="NCBI Taxonomy" id="295069"/>
    <lineage>
        <taxon>Bacteria</taxon>
        <taxon>Pseudomonadati</taxon>
        <taxon>Bacteroidota</taxon>
        <taxon>Flavobacteriia</taxon>
        <taxon>Flavobacteriales</taxon>
        <taxon>Weeksellaceae</taxon>
        <taxon>Chryseobacterium group</taxon>
        <taxon>Chryseobacterium</taxon>
    </lineage>
</organism>
<gene>
    <name evidence="1" type="ORF">SAMN05421856_1071</name>
</gene>
<feature type="non-terminal residue" evidence="1">
    <location>
        <position position="1"/>
    </location>
</feature>
<dbReference type="AlphaFoldDB" id="A0A1H8BG03"/>
<evidence type="ECO:0000313" key="2">
    <source>
        <dbReference type="Proteomes" id="UP000199450"/>
    </source>
</evidence>
<dbReference type="Proteomes" id="UP000199450">
    <property type="component" value="Unassembled WGS sequence"/>
</dbReference>
<keyword evidence="2" id="KW-1185">Reference proteome</keyword>
<proteinExistence type="predicted"/>
<sequence>ADGTVANADLASGVGGIYKGDGSLSGNTTVTQGNNTLAFSSSATNGFSVAGSTLSVDGVNNRVGIGTTSPSAKLEVNSGTANTSGLKFTNLNSSTAVGTGQALGVDSSGNVITVPNPTASSVTTSESFLGGSGNYVSPYNVNDSGWTQIPSTGQTITIPAGGKGLFINFMLGIDYASSPTGGGQAYYTSRLFVDGVATNVFQTTQEPGTGSQTQYNLNSVIFLTAGSHTVDVRMKRTYNNGTTSGQNMNCGVMSMSFNASYIN</sequence>
<name>A0A1H8BG03_9FLAO</name>
<evidence type="ECO:0008006" key="3">
    <source>
        <dbReference type="Google" id="ProtNLM"/>
    </source>
</evidence>
<dbReference type="EMBL" id="FOBV01000007">
    <property type="protein sequence ID" value="SEM81763.1"/>
    <property type="molecule type" value="Genomic_DNA"/>
</dbReference>
<reference evidence="2" key="1">
    <citation type="submission" date="2016-10" db="EMBL/GenBank/DDBJ databases">
        <authorList>
            <person name="Varghese N."/>
            <person name="Submissions S."/>
        </authorList>
    </citation>
    <scope>NUCLEOTIDE SEQUENCE [LARGE SCALE GENOMIC DNA]</scope>
    <source>
        <strain evidence="2">DSM 17453</strain>
    </source>
</reference>